<dbReference type="Pfam" id="PF02518">
    <property type="entry name" value="HATPase_c"/>
    <property type="match status" value="1"/>
</dbReference>
<dbReference type="InterPro" id="IPR036097">
    <property type="entry name" value="HisK_dim/P_sf"/>
</dbReference>
<evidence type="ECO:0000256" key="1">
    <source>
        <dbReference type="ARBA" id="ARBA00000085"/>
    </source>
</evidence>
<dbReference type="Gene3D" id="3.30.450.20">
    <property type="entry name" value="PAS domain"/>
    <property type="match status" value="2"/>
</dbReference>
<evidence type="ECO:0000259" key="11">
    <source>
        <dbReference type="PROSITE" id="PS50110"/>
    </source>
</evidence>
<dbReference type="InterPro" id="IPR000700">
    <property type="entry name" value="PAS-assoc_C"/>
</dbReference>
<dbReference type="InterPro" id="IPR005467">
    <property type="entry name" value="His_kinase_dom"/>
</dbReference>
<dbReference type="Gene3D" id="1.10.287.130">
    <property type="match status" value="1"/>
</dbReference>
<feature type="domain" description="PAS" evidence="12">
    <location>
        <begin position="333"/>
        <end position="375"/>
    </location>
</feature>
<evidence type="ECO:0000256" key="2">
    <source>
        <dbReference type="ARBA" id="ARBA00012438"/>
    </source>
</evidence>
<dbReference type="RefSeq" id="WP_141199506.1">
    <property type="nucleotide sequence ID" value="NZ_CP041186.1"/>
</dbReference>
<keyword evidence="15" id="KW-1185">Reference proteome</keyword>
<dbReference type="Pfam" id="PF00512">
    <property type="entry name" value="HisKA"/>
    <property type="match status" value="1"/>
</dbReference>
<evidence type="ECO:0000256" key="5">
    <source>
        <dbReference type="ARBA" id="ARBA00022741"/>
    </source>
</evidence>
<evidence type="ECO:0000313" key="14">
    <source>
        <dbReference type="EMBL" id="QDG53045.1"/>
    </source>
</evidence>
<dbReference type="PROSITE" id="PS50110">
    <property type="entry name" value="RESPONSE_REGULATORY"/>
    <property type="match status" value="1"/>
</dbReference>
<dbReference type="OrthoDB" id="9806821at2"/>
<dbReference type="InterPro" id="IPR001789">
    <property type="entry name" value="Sig_transdc_resp-reg_receiver"/>
</dbReference>
<dbReference type="InterPro" id="IPR013656">
    <property type="entry name" value="PAS_4"/>
</dbReference>
<comment type="catalytic activity">
    <reaction evidence="1">
        <text>ATP + protein L-histidine = ADP + protein N-phospho-L-histidine.</text>
        <dbReference type="EC" id="2.7.13.3"/>
    </reaction>
</comment>
<evidence type="ECO:0000256" key="6">
    <source>
        <dbReference type="ARBA" id="ARBA00022777"/>
    </source>
</evidence>
<dbReference type="GO" id="GO:0005524">
    <property type="term" value="F:ATP binding"/>
    <property type="evidence" value="ECO:0007669"/>
    <property type="project" value="UniProtKB-KW"/>
</dbReference>
<dbReference type="SMART" id="SM00387">
    <property type="entry name" value="HATPase_c"/>
    <property type="match status" value="1"/>
</dbReference>
<feature type="domain" description="PAC" evidence="13">
    <location>
        <begin position="404"/>
        <end position="455"/>
    </location>
</feature>
<dbReference type="PROSITE" id="PS50113">
    <property type="entry name" value="PAC"/>
    <property type="match status" value="1"/>
</dbReference>
<feature type="domain" description="Histidine kinase" evidence="10">
    <location>
        <begin position="468"/>
        <end position="690"/>
    </location>
</feature>
<evidence type="ECO:0000259" key="12">
    <source>
        <dbReference type="PROSITE" id="PS50112"/>
    </source>
</evidence>
<dbReference type="SUPFAM" id="SSF55785">
    <property type="entry name" value="PYP-like sensor domain (PAS domain)"/>
    <property type="match status" value="2"/>
</dbReference>
<dbReference type="InterPro" id="IPR036890">
    <property type="entry name" value="HATPase_C_sf"/>
</dbReference>
<evidence type="ECO:0000259" key="10">
    <source>
        <dbReference type="PROSITE" id="PS50109"/>
    </source>
</evidence>
<evidence type="ECO:0000256" key="8">
    <source>
        <dbReference type="ARBA" id="ARBA00023012"/>
    </source>
</evidence>
<dbReference type="PROSITE" id="PS50112">
    <property type="entry name" value="PAS"/>
    <property type="match status" value="1"/>
</dbReference>
<dbReference type="Pfam" id="PF00989">
    <property type="entry name" value="PAS"/>
    <property type="match status" value="1"/>
</dbReference>
<gene>
    <name evidence="14" type="ORF">FIV42_20545</name>
</gene>
<keyword evidence="3 9" id="KW-0597">Phosphoprotein</keyword>
<dbReference type="Gene3D" id="3.40.50.2300">
    <property type="match status" value="1"/>
</dbReference>
<dbReference type="SUPFAM" id="SSF47384">
    <property type="entry name" value="Homodimeric domain of signal transducing histidine kinase"/>
    <property type="match status" value="1"/>
</dbReference>
<dbReference type="SMART" id="SM00086">
    <property type="entry name" value="PAC"/>
    <property type="match status" value="2"/>
</dbReference>
<protein>
    <recommendedName>
        <fullName evidence="2">histidine kinase</fullName>
        <ecNumber evidence="2">2.7.13.3</ecNumber>
    </recommendedName>
</protein>
<dbReference type="PRINTS" id="PR00344">
    <property type="entry name" value="BCTRLSENSOR"/>
</dbReference>
<dbReference type="Pfam" id="PF08448">
    <property type="entry name" value="PAS_4"/>
    <property type="match status" value="1"/>
</dbReference>
<name>A0A4Y6PZ71_PERCE</name>
<dbReference type="CDD" id="cd00130">
    <property type="entry name" value="PAS"/>
    <property type="match status" value="1"/>
</dbReference>
<dbReference type="InterPro" id="IPR004358">
    <property type="entry name" value="Sig_transdc_His_kin-like_C"/>
</dbReference>
<accession>A0A5B8YBH3</accession>
<dbReference type="CDD" id="cd00082">
    <property type="entry name" value="HisKA"/>
    <property type="match status" value="1"/>
</dbReference>
<keyword evidence="8" id="KW-0902">Two-component regulatory system</keyword>
<feature type="domain" description="Response regulatory" evidence="11">
    <location>
        <begin position="712"/>
        <end position="828"/>
    </location>
</feature>
<dbReference type="Proteomes" id="UP000315995">
    <property type="component" value="Chromosome"/>
</dbReference>
<dbReference type="AlphaFoldDB" id="A0A4Y6PZ71"/>
<keyword evidence="4" id="KW-0808">Transferase</keyword>
<accession>A0A4Y6PZ71</accession>
<dbReference type="GO" id="GO:0006355">
    <property type="term" value="P:regulation of DNA-templated transcription"/>
    <property type="evidence" value="ECO:0007669"/>
    <property type="project" value="InterPro"/>
</dbReference>
<dbReference type="InterPro" id="IPR035965">
    <property type="entry name" value="PAS-like_dom_sf"/>
</dbReference>
<organism evidence="14 15">
    <name type="scientific">Persicimonas caeni</name>
    <dbReference type="NCBI Taxonomy" id="2292766"/>
    <lineage>
        <taxon>Bacteria</taxon>
        <taxon>Deltaproteobacteria</taxon>
        <taxon>Bradymonadales</taxon>
        <taxon>Bradymonadaceae</taxon>
        <taxon>Persicimonas</taxon>
    </lineage>
</organism>
<evidence type="ECO:0000256" key="4">
    <source>
        <dbReference type="ARBA" id="ARBA00022679"/>
    </source>
</evidence>
<dbReference type="Gene3D" id="3.30.565.10">
    <property type="entry name" value="Histidine kinase-like ATPase, C-terminal domain"/>
    <property type="match status" value="1"/>
</dbReference>
<evidence type="ECO:0000259" key="13">
    <source>
        <dbReference type="PROSITE" id="PS50113"/>
    </source>
</evidence>
<dbReference type="SMART" id="SM00091">
    <property type="entry name" value="PAS"/>
    <property type="match status" value="2"/>
</dbReference>
<dbReference type="SMART" id="SM00448">
    <property type="entry name" value="REC"/>
    <property type="match status" value="1"/>
</dbReference>
<keyword evidence="7" id="KW-0067">ATP-binding</keyword>
<keyword evidence="5" id="KW-0547">Nucleotide-binding</keyword>
<dbReference type="InterPro" id="IPR003594">
    <property type="entry name" value="HATPase_dom"/>
</dbReference>
<feature type="modified residue" description="4-aspartylphosphate" evidence="9">
    <location>
        <position position="764"/>
    </location>
</feature>
<evidence type="ECO:0000256" key="9">
    <source>
        <dbReference type="PROSITE-ProRule" id="PRU00169"/>
    </source>
</evidence>
<dbReference type="PANTHER" id="PTHR43065:SF49">
    <property type="entry name" value="HISTIDINE KINASE"/>
    <property type="match status" value="1"/>
</dbReference>
<dbReference type="EMBL" id="CP041186">
    <property type="protein sequence ID" value="QDG53045.1"/>
    <property type="molecule type" value="Genomic_DNA"/>
</dbReference>
<evidence type="ECO:0000256" key="7">
    <source>
        <dbReference type="ARBA" id="ARBA00022840"/>
    </source>
</evidence>
<dbReference type="SMART" id="SM00388">
    <property type="entry name" value="HisKA"/>
    <property type="match status" value="1"/>
</dbReference>
<dbReference type="EC" id="2.7.13.3" evidence="2"/>
<reference evidence="14 15" key="1">
    <citation type="submission" date="2019-06" db="EMBL/GenBank/DDBJ databases">
        <title>Persicimonas caeni gen. nov., sp. nov., a predatory bacterium isolated from solar saltern.</title>
        <authorList>
            <person name="Wang S."/>
        </authorList>
    </citation>
    <scope>NUCLEOTIDE SEQUENCE [LARGE SCALE GENOMIC DNA]</scope>
    <source>
        <strain evidence="14 15">YN101</strain>
    </source>
</reference>
<dbReference type="InterPro" id="IPR003661">
    <property type="entry name" value="HisK_dim/P_dom"/>
</dbReference>
<dbReference type="InterPro" id="IPR001610">
    <property type="entry name" value="PAC"/>
</dbReference>
<dbReference type="Pfam" id="PF00072">
    <property type="entry name" value="Response_reg"/>
    <property type="match status" value="1"/>
</dbReference>
<dbReference type="SUPFAM" id="SSF55874">
    <property type="entry name" value="ATPase domain of HSP90 chaperone/DNA topoisomerase II/histidine kinase"/>
    <property type="match status" value="1"/>
</dbReference>
<dbReference type="InterPro" id="IPR013767">
    <property type="entry name" value="PAS_fold"/>
</dbReference>
<sequence>MSTTSKSEQTSQLFESLAGEVGKLARQMDWSSTSLGPPTTWPRALRSAARLVLDSSLPMTLGWGPELIQIYNEGYLQILGDKHPDALGRPVAEVYSEIWADIGPILQSVYDTGKALWFEDLCLPIARQGFPEEMYFTFSYSPVRDDNGQIVGLLSSAVETTASVLARRRAEILRDLASTSSRSSMDEMLAVSLQALQGATDDIPCALLCRMNRRGRRLEVIDSIGLEHELAPSVDEIARWVPWERVGEDVGFLELPEEASEAITGLPATSGLGLIPICSGGGARDDCVAALIVGLSAYLPFNSDYRDFLDGVGRELARKVADVHYHQLRVEEAENRYRAVFEYSVDAMLLTAPDGRILSANPAACELLGYTESEICELSREGVVDTTDERLSELLAIREATGKFQGEVQLVHRSGRKIPCEVSSNIYRDARGNLRSSMVVRDIRRRLEMESNLRQAQKLDIVGKLAGGIAHDFNNLLTVIQSSAQLLEAALDPSSEEAEDVQIIQAASDRAAAMTRRLLAFSRSQPIRKTDLDLAEVIAHIDVVLRSLIGEHIEVVTSLEPNPWAVRADRQAIEQILLNLAVNARDAMRTGGRLTLTLANVDLQEPRHCVVGSLVRPGRYVSLKVSDTGGGIPADVGVKVFEPFYTTKKEGTGLGLATVADVTLECGGNIFMQSEPGEGTTFEVYLPVSQQSATSLSGAHADTSGCALPRLQALLVEDQPLVRKVTSRMLENSGLDVVAVAGGAEALEVAEERGAGAFDLVVCDVVMPQISGEEVARRLREICPSIEVLFISGHPADSYLRVDSDMDVNVLMKPFGGEELANAIRKIFEAQ</sequence>
<dbReference type="PANTHER" id="PTHR43065">
    <property type="entry name" value="SENSOR HISTIDINE KINASE"/>
    <property type="match status" value="1"/>
</dbReference>
<evidence type="ECO:0000256" key="3">
    <source>
        <dbReference type="ARBA" id="ARBA00022553"/>
    </source>
</evidence>
<dbReference type="SUPFAM" id="SSF52172">
    <property type="entry name" value="CheY-like"/>
    <property type="match status" value="1"/>
</dbReference>
<keyword evidence="6" id="KW-0418">Kinase</keyword>
<dbReference type="NCBIfam" id="TIGR00229">
    <property type="entry name" value="sensory_box"/>
    <property type="match status" value="1"/>
</dbReference>
<dbReference type="PROSITE" id="PS50109">
    <property type="entry name" value="HIS_KIN"/>
    <property type="match status" value="1"/>
</dbReference>
<dbReference type="GO" id="GO:0000155">
    <property type="term" value="F:phosphorelay sensor kinase activity"/>
    <property type="evidence" value="ECO:0007669"/>
    <property type="project" value="InterPro"/>
</dbReference>
<dbReference type="InterPro" id="IPR011006">
    <property type="entry name" value="CheY-like_superfamily"/>
</dbReference>
<proteinExistence type="predicted"/>
<evidence type="ECO:0000313" key="15">
    <source>
        <dbReference type="Proteomes" id="UP000315995"/>
    </source>
</evidence>
<dbReference type="InterPro" id="IPR000014">
    <property type="entry name" value="PAS"/>
</dbReference>